<comment type="caution">
    <text evidence="1">The sequence shown here is derived from an EMBL/GenBank/DDBJ whole genome shotgun (WGS) entry which is preliminary data.</text>
</comment>
<name>A0A4R3JNE9_9RHOB</name>
<keyword evidence="1" id="KW-0418">Kinase</keyword>
<protein>
    <submittedName>
        <fullName evidence="1">Threonine kinase</fullName>
    </submittedName>
</protein>
<accession>A0A4R3JNE9</accession>
<dbReference type="Proteomes" id="UP000295696">
    <property type="component" value="Unassembled WGS sequence"/>
</dbReference>
<keyword evidence="1" id="KW-0808">Transferase</keyword>
<reference evidence="1 2" key="1">
    <citation type="submission" date="2019-03" db="EMBL/GenBank/DDBJ databases">
        <title>Genomic Encyclopedia of Type Strains, Phase IV (KMG-IV): sequencing the most valuable type-strain genomes for metagenomic binning, comparative biology and taxonomic classification.</title>
        <authorList>
            <person name="Goeker M."/>
        </authorList>
    </citation>
    <scope>NUCLEOTIDE SEQUENCE [LARGE SCALE GENOMIC DNA]</scope>
    <source>
        <strain evidence="1 2">DSM 104836</strain>
    </source>
</reference>
<dbReference type="AlphaFoldDB" id="A0A4R3JNE9"/>
<evidence type="ECO:0000313" key="2">
    <source>
        <dbReference type="Proteomes" id="UP000295696"/>
    </source>
</evidence>
<proteinExistence type="predicted"/>
<evidence type="ECO:0000313" key="1">
    <source>
        <dbReference type="EMBL" id="TCS67092.1"/>
    </source>
</evidence>
<dbReference type="GO" id="GO:0016301">
    <property type="term" value="F:kinase activity"/>
    <property type="evidence" value="ECO:0007669"/>
    <property type="project" value="UniProtKB-KW"/>
</dbReference>
<sequence length="262" mass="26521">MTRVFGHFGEWVQGRLGPDGPLALLTVACRAVHVDIRRVDAGGLALDQDPAILDLPRARAFLSHVGGTAGRFSITATMPAGGGAGASTAALVALARAAGGQEDALIDACIKVEGASDPLMLARPDGVLWAPREGRVLASVAPLPKAEIIGGFWGAPVKTDPADLDFPDISDLATGLQAGIGIEGLARMATASARRCTALRGPEGDPTEALAQALGAYGYLRAHTGSARGLIFAPGTVPQGAEAALRSAGYAHVLSFETGGGS</sequence>
<dbReference type="RefSeq" id="WP_165907429.1">
    <property type="nucleotide sequence ID" value="NZ_SLZU01000001.1"/>
</dbReference>
<dbReference type="EMBL" id="SLZU01000001">
    <property type="protein sequence ID" value="TCS67092.1"/>
    <property type="molecule type" value="Genomic_DNA"/>
</dbReference>
<organism evidence="1 2">
    <name type="scientific">Primorskyibacter sedentarius</name>
    <dbReference type="NCBI Taxonomy" id="745311"/>
    <lineage>
        <taxon>Bacteria</taxon>
        <taxon>Pseudomonadati</taxon>
        <taxon>Pseudomonadota</taxon>
        <taxon>Alphaproteobacteria</taxon>
        <taxon>Rhodobacterales</taxon>
        <taxon>Roseobacteraceae</taxon>
        <taxon>Primorskyibacter</taxon>
    </lineage>
</organism>
<gene>
    <name evidence="1" type="ORF">EDD52_101183</name>
</gene>
<keyword evidence="2" id="KW-1185">Reference proteome</keyword>